<comment type="caution">
    <text evidence="6">The sequence shown here is derived from an EMBL/GenBank/DDBJ whole genome shotgun (WGS) entry which is preliminary data.</text>
</comment>
<dbReference type="InterPro" id="IPR000551">
    <property type="entry name" value="MerR-type_HTH_dom"/>
</dbReference>
<reference evidence="6 7" key="1">
    <citation type="submission" date="2016-10" db="EMBL/GenBank/DDBJ databases">
        <title>Paenibacillus species isolates.</title>
        <authorList>
            <person name="Beno S.M."/>
        </authorList>
    </citation>
    <scope>NUCLEOTIDE SEQUENCE [LARGE SCALE GENOMIC DNA]</scope>
    <source>
        <strain evidence="6 7">FSL H7-0744</strain>
    </source>
</reference>
<keyword evidence="7" id="KW-1185">Reference proteome</keyword>
<dbReference type="Pfam" id="PF13411">
    <property type="entry name" value="MerR_1"/>
    <property type="match status" value="1"/>
</dbReference>
<proteinExistence type="predicted"/>
<evidence type="ECO:0000313" key="6">
    <source>
        <dbReference type="EMBL" id="OMD46088.1"/>
    </source>
</evidence>
<dbReference type="RefSeq" id="WP_076111987.1">
    <property type="nucleotide sequence ID" value="NZ_MPTB01000022.1"/>
</dbReference>
<sequence>MAENYKMKEIMEHFKVSEDTLRYYEKIGLLPPVGRKNNGHRIYNSSHMETLRMILCLKKTGMSLQEIKPILQLQLEDSSTSTIEWQERLCDYQKKIEQQQQELQQIWDMIEMKLQTGRKFGDFSNAGGSA</sequence>
<evidence type="ECO:0000256" key="4">
    <source>
        <dbReference type="ARBA" id="ARBA00023163"/>
    </source>
</evidence>
<feature type="domain" description="HTH merR-type" evidence="5">
    <location>
        <begin position="4"/>
        <end position="73"/>
    </location>
</feature>
<keyword evidence="4" id="KW-0804">Transcription</keyword>
<dbReference type="PROSITE" id="PS50937">
    <property type="entry name" value="HTH_MERR_2"/>
    <property type="match status" value="1"/>
</dbReference>
<dbReference type="SUPFAM" id="SSF46955">
    <property type="entry name" value="Putative DNA-binding domain"/>
    <property type="match status" value="1"/>
</dbReference>
<evidence type="ECO:0000313" key="7">
    <source>
        <dbReference type="Proteomes" id="UP000187412"/>
    </source>
</evidence>
<evidence type="ECO:0000259" key="5">
    <source>
        <dbReference type="PROSITE" id="PS50937"/>
    </source>
</evidence>
<keyword evidence="3" id="KW-0238">DNA-binding</keyword>
<dbReference type="PANTHER" id="PTHR30204">
    <property type="entry name" value="REDOX-CYCLING DRUG-SENSING TRANSCRIPTIONAL ACTIVATOR SOXR"/>
    <property type="match status" value="1"/>
</dbReference>
<organism evidence="6 7">
    <name type="scientific">Paenibacillus borealis</name>
    <dbReference type="NCBI Taxonomy" id="160799"/>
    <lineage>
        <taxon>Bacteria</taxon>
        <taxon>Bacillati</taxon>
        <taxon>Bacillota</taxon>
        <taxon>Bacilli</taxon>
        <taxon>Bacillales</taxon>
        <taxon>Paenibacillaceae</taxon>
        <taxon>Paenibacillus</taxon>
    </lineage>
</organism>
<keyword evidence="2" id="KW-0805">Transcription regulation</keyword>
<evidence type="ECO:0000256" key="3">
    <source>
        <dbReference type="ARBA" id="ARBA00023125"/>
    </source>
</evidence>
<dbReference type="InterPro" id="IPR009061">
    <property type="entry name" value="DNA-bd_dom_put_sf"/>
</dbReference>
<dbReference type="EMBL" id="MPTB01000022">
    <property type="protein sequence ID" value="OMD46088.1"/>
    <property type="molecule type" value="Genomic_DNA"/>
</dbReference>
<dbReference type="InterPro" id="IPR047057">
    <property type="entry name" value="MerR_fam"/>
</dbReference>
<dbReference type="PANTHER" id="PTHR30204:SF69">
    <property type="entry name" value="MERR-FAMILY TRANSCRIPTIONAL REGULATOR"/>
    <property type="match status" value="1"/>
</dbReference>
<dbReference type="Proteomes" id="UP000187412">
    <property type="component" value="Unassembled WGS sequence"/>
</dbReference>
<gene>
    <name evidence="6" type="ORF">BSK56_17795</name>
</gene>
<accession>A0ABX3HAL9</accession>
<protein>
    <recommendedName>
        <fullName evidence="5">HTH merR-type domain-containing protein</fullName>
    </recommendedName>
</protein>
<evidence type="ECO:0000256" key="2">
    <source>
        <dbReference type="ARBA" id="ARBA00023015"/>
    </source>
</evidence>
<dbReference type="Gene3D" id="1.10.1660.10">
    <property type="match status" value="1"/>
</dbReference>
<dbReference type="SMART" id="SM00422">
    <property type="entry name" value="HTH_MERR"/>
    <property type="match status" value="1"/>
</dbReference>
<name>A0ABX3HAL9_PAEBO</name>
<keyword evidence="1" id="KW-0678">Repressor</keyword>
<evidence type="ECO:0000256" key="1">
    <source>
        <dbReference type="ARBA" id="ARBA00022491"/>
    </source>
</evidence>